<evidence type="ECO:0000313" key="3">
    <source>
        <dbReference type="Proteomes" id="UP000564677"/>
    </source>
</evidence>
<gene>
    <name evidence="2" type="ORF">FHR20_001148</name>
</gene>
<dbReference type="InterPro" id="IPR029058">
    <property type="entry name" value="AB_hydrolase_fold"/>
</dbReference>
<dbReference type="SUPFAM" id="SSF53474">
    <property type="entry name" value="alpha/beta-Hydrolases"/>
    <property type="match status" value="1"/>
</dbReference>
<accession>A0A7X5UZ07</accession>
<dbReference type="GO" id="GO:0016020">
    <property type="term" value="C:membrane"/>
    <property type="evidence" value="ECO:0007669"/>
    <property type="project" value="TreeGrafter"/>
</dbReference>
<reference evidence="2 3" key="1">
    <citation type="submission" date="2020-03" db="EMBL/GenBank/DDBJ databases">
        <title>Genomic Encyclopedia of Type Strains, Phase IV (KMG-IV): sequencing the most valuable type-strain genomes for metagenomic binning, comparative biology and taxonomic classification.</title>
        <authorList>
            <person name="Goeker M."/>
        </authorList>
    </citation>
    <scope>NUCLEOTIDE SEQUENCE [LARGE SCALE GENOMIC DNA]</scope>
    <source>
        <strain evidence="2 3">DSM 4733</strain>
    </source>
</reference>
<dbReference type="EMBL" id="JAASQV010000001">
    <property type="protein sequence ID" value="NIJ64217.1"/>
    <property type="molecule type" value="Genomic_DNA"/>
</dbReference>
<dbReference type="AlphaFoldDB" id="A0A7X5UZ07"/>
<dbReference type="Gene3D" id="3.40.50.1820">
    <property type="entry name" value="alpha/beta hydrolase"/>
    <property type="match status" value="1"/>
</dbReference>
<proteinExistence type="predicted"/>
<feature type="domain" description="AB hydrolase-1" evidence="1">
    <location>
        <begin position="42"/>
        <end position="263"/>
    </location>
</feature>
<dbReference type="PANTHER" id="PTHR43798:SF33">
    <property type="entry name" value="HYDROLASE, PUTATIVE (AFU_ORTHOLOGUE AFUA_2G14860)-RELATED"/>
    <property type="match status" value="1"/>
</dbReference>
<organism evidence="2 3">
    <name type="scientific">Sphingomonas leidyi</name>
    <dbReference type="NCBI Taxonomy" id="68569"/>
    <lineage>
        <taxon>Bacteria</taxon>
        <taxon>Pseudomonadati</taxon>
        <taxon>Pseudomonadota</taxon>
        <taxon>Alphaproteobacteria</taxon>
        <taxon>Sphingomonadales</taxon>
        <taxon>Sphingomonadaceae</taxon>
        <taxon>Sphingomonas</taxon>
    </lineage>
</organism>
<keyword evidence="3" id="KW-1185">Reference proteome</keyword>
<dbReference type="InterPro" id="IPR050266">
    <property type="entry name" value="AB_hydrolase_sf"/>
</dbReference>
<sequence>MSVDVATLIRPEIKTIDGLAIRVAKGDWDPKLRAEALLLSPWPESLYAYEPTWARLAEHANLIAVDLPGFGHSERRESLMSPSAMGDFIVKIADALGLERPHVVGPDVGTAASLFAAARHPGRFRTLSIGTGGAAVPLELGEPLKGWVQDPDVEGYRSIDGREVVKVALGTLESYTPSETAREDYLSAYAGERFYESLAYVRKYPQELPVLRDLLSKIEIPVNVVSGAKDTVVPRVNAEFLVERLPNANLALIDAGHFIWEDGANDYAAEIISWWERH</sequence>
<dbReference type="Pfam" id="PF00561">
    <property type="entry name" value="Abhydrolase_1"/>
    <property type="match status" value="1"/>
</dbReference>
<dbReference type="GO" id="GO:0047372">
    <property type="term" value="F:monoacylglycerol lipase activity"/>
    <property type="evidence" value="ECO:0007669"/>
    <property type="project" value="TreeGrafter"/>
</dbReference>
<dbReference type="PANTHER" id="PTHR43798">
    <property type="entry name" value="MONOACYLGLYCEROL LIPASE"/>
    <property type="match status" value="1"/>
</dbReference>
<comment type="caution">
    <text evidence="2">The sequence shown here is derived from an EMBL/GenBank/DDBJ whole genome shotgun (WGS) entry which is preliminary data.</text>
</comment>
<dbReference type="RefSeq" id="WP_167298604.1">
    <property type="nucleotide sequence ID" value="NZ_JAASQV010000001.1"/>
</dbReference>
<dbReference type="Proteomes" id="UP000564677">
    <property type="component" value="Unassembled WGS sequence"/>
</dbReference>
<protein>
    <submittedName>
        <fullName evidence="2">Pimeloyl-ACP methyl ester carboxylesterase</fullName>
    </submittedName>
</protein>
<evidence type="ECO:0000313" key="2">
    <source>
        <dbReference type="EMBL" id="NIJ64217.1"/>
    </source>
</evidence>
<name>A0A7X5UZ07_9SPHN</name>
<dbReference type="PRINTS" id="PR00111">
    <property type="entry name" value="ABHYDROLASE"/>
</dbReference>
<dbReference type="GO" id="GO:0046464">
    <property type="term" value="P:acylglycerol catabolic process"/>
    <property type="evidence" value="ECO:0007669"/>
    <property type="project" value="TreeGrafter"/>
</dbReference>
<evidence type="ECO:0000259" key="1">
    <source>
        <dbReference type="Pfam" id="PF00561"/>
    </source>
</evidence>
<dbReference type="InterPro" id="IPR000073">
    <property type="entry name" value="AB_hydrolase_1"/>
</dbReference>